<evidence type="ECO:0000256" key="3">
    <source>
        <dbReference type="SAM" id="SignalP"/>
    </source>
</evidence>
<feature type="region of interest" description="Disordered" evidence="1">
    <location>
        <begin position="208"/>
        <end position="252"/>
    </location>
</feature>
<dbReference type="PROSITE" id="PS51257">
    <property type="entry name" value="PROKAR_LIPOPROTEIN"/>
    <property type="match status" value="1"/>
</dbReference>
<feature type="compositionally biased region" description="Acidic residues" evidence="1">
    <location>
        <begin position="234"/>
        <end position="245"/>
    </location>
</feature>
<reference evidence="4" key="1">
    <citation type="submission" date="2020-05" db="EMBL/GenBank/DDBJ databases">
        <title>Mycena genomes resolve the evolution of fungal bioluminescence.</title>
        <authorList>
            <person name="Tsai I.J."/>
        </authorList>
    </citation>
    <scope>NUCLEOTIDE SEQUENCE</scope>
    <source>
        <strain evidence="4">CCC161011</strain>
    </source>
</reference>
<feature type="signal peptide" evidence="3">
    <location>
        <begin position="1"/>
        <end position="28"/>
    </location>
</feature>
<dbReference type="Proteomes" id="UP000620124">
    <property type="component" value="Unassembled WGS sequence"/>
</dbReference>
<protein>
    <recommendedName>
        <fullName evidence="6">G-protein coupled receptors family 2 profile 2 domain-containing protein</fullName>
    </recommendedName>
</protein>
<name>A0A8H6X7Y6_9AGAR</name>
<feature type="transmembrane region" description="Helical" evidence="2">
    <location>
        <begin position="113"/>
        <end position="134"/>
    </location>
</feature>
<accession>A0A8H6X7Y6</accession>
<evidence type="ECO:0008006" key="6">
    <source>
        <dbReference type="Google" id="ProtNLM"/>
    </source>
</evidence>
<keyword evidence="2" id="KW-0812">Transmembrane</keyword>
<dbReference type="OrthoDB" id="3251871at2759"/>
<organism evidence="4 5">
    <name type="scientific">Mycena venus</name>
    <dbReference type="NCBI Taxonomy" id="2733690"/>
    <lineage>
        <taxon>Eukaryota</taxon>
        <taxon>Fungi</taxon>
        <taxon>Dikarya</taxon>
        <taxon>Basidiomycota</taxon>
        <taxon>Agaricomycotina</taxon>
        <taxon>Agaricomycetes</taxon>
        <taxon>Agaricomycetidae</taxon>
        <taxon>Agaricales</taxon>
        <taxon>Marasmiineae</taxon>
        <taxon>Mycenaceae</taxon>
        <taxon>Mycena</taxon>
    </lineage>
</organism>
<dbReference type="EMBL" id="JACAZI010000024">
    <property type="protein sequence ID" value="KAF7335705.1"/>
    <property type="molecule type" value="Genomic_DNA"/>
</dbReference>
<keyword evidence="5" id="KW-1185">Reference proteome</keyword>
<gene>
    <name evidence="4" type="ORF">MVEN_02226000</name>
</gene>
<proteinExistence type="predicted"/>
<keyword evidence="2" id="KW-0472">Membrane</keyword>
<comment type="caution">
    <text evidence="4">The sequence shown here is derived from an EMBL/GenBank/DDBJ whole genome shotgun (WGS) entry which is preliminary data.</text>
</comment>
<evidence type="ECO:0000256" key="2">
    <source>
        <dbReference type="SAM" id="Phobius"/>
    </source>
</evidence>
<keyword evidence="3" id="KW-0732">Signal</keyword>
<feature type="transmembrane region" description="Helical" evidence="2">
    <location>
        <begin position="52"/>
        <end position="81"/>
    </location>
</feature>
<keyword evidence="2" id="KW-1133">Transmembrane helix</keyword>
<evidence type="ECO:0000313" key="5">
    <source>
        <dbReference type="Proteomes" id="UP000620124"/>
    </source>
</evidence>
<evidence type="ECO:0000256" key="1">
    <source>
        <dbReference type="SAM" id="MobiDB-lite"/>
    </source>
</evidence>
<feature type="compositionally biased region" description="Low complexity" evidence="1">
    <location>
        <begin position="209"/>
        <end position="221"/>
    </location>
</feature>
<feature type="chain" id="PRO_5034134497" description="G-protein coupled receptors family 2 profile 2 domain-containing protein" evidence="3">
    <location>
        <begin position="29"/>
        <end position="252"/>
    </location>
</feature>
<sequence length="252" mass="28375">MARRWKKYYIIGAILLTLACNVPPYAAGALGYWDLNATCWYNSPDPSEQLRWFVGTQAFWMFLMSTGEVISFLTVVGFMIFRHRVPSVMSSSVTSSMSETEVSKPPIVLYRKMILRIGLYPLFSCFLNITGAILDLHTVLDPDYTEVNWRLGIVDLLIYDLRPLMYATLAATDPSFQRALHALRHPETEEQSNATRVHVALRHMTTKTFSSGSRSFEGSASQNCDTPGPKPEGEESSSTDVESEASEFTRHI</sequence>
<evidence type="ECO:0000313" key="4">
    <source>
        <dbReference type="EMBL" id="KAF7335705.1"/>
    </source>
</evidence>
<dbReference type="AlphaFoldDB" id="A0A8H6X7Y6"/>